<name>A0ACC4DFS9_PURLI</name>
<protein>
    <submittedName>
        <fullName evidence="1">Uncharacterized protein</fullName>
    </submittedName>
</protein>
<gene>
    <name evidence="1" type="ORF">ACCO45_012237</name>
</gene>
<accession>A0ACC4DFS9</accession>
<reference evidence="1" key="1">
    <citation type="submission" date="2024-12" db="EMBL/GenBank/DDBJ databases">
        <title>Comparative genomics and development of molecular markers within Purpureocillium lilacinum and among Purpureocillium species.</title>
        <authorList>
            <person name="Yeh Z.-Y."/>
            <person name="Ni N.-T."/>
            <person name="Lo P.-H."/>
            <person name="Mushyakhwo K."/>
            <person name="Lin C.-F."/>
            <person name="Nai Y.-S."/>
        </authorList>
    </citation>
    <scope>NUCLEOTIDE SEQUENCE</scope>
    <source>
        <strain evidence="1">NCHU-NPUST-175</strain>
    </source>
</reference>
<comment type="caution">
    <text evidence="1">The sequence shown here is derived from an EMBL/GenBank/DDBJ whole genome shotgun (WGS) entry which is preliminary data.</text>
</comment>
<evidence type="ECO:0000313" key="2">
    <source>
        <dbReference type="Proteomes" id="UP001638806"/>
    </source>
</evidence>
<sequence>MHNSRSRQRLAARHRPFSPLVVHSGVIAGNECPEPRWIEAATSMASRCGNVSQEPPLDIGCGPQTRHARRWARESASLRLTEGAELKIYGDLRGICRRFCNNGSARSKHSTATVESRRSSFRQNGVSYYAARPLRFLTAGLPPPRLQAAESRPADVLQARARGPRLVPRLPNRTAQPVLHPKPPIRLLATNVETGIAHLDTVTKSGNSAHQPRSLTSSRP</sequence>
<dbReference type="Proteomes" id="UP001638806">
    <property type="component" value="Unassembled WGS sequence"/>
</dbReference>
<dbReference type="EMBL" id="JBGNUJ010000011">
    <property type="protein sequence ID" value="KAL3954281.1"/>
    <property type="molecule type" value="Genomic_DNA"/>
</dbReference>
<keyword evidence="2" id="KW-1185">Reference proteome</keyword>
<evidence type="ECO:0000313" key="1">
    <source>
        <dbReference type="EMBL" id="KAL3954281.1"/>
    </source>
</evidence>
<proteinExistence type="predicted"/>
<organism evidence="1 2">
    <name type="scientific">Purpureocillium lilacinum</name>
    <name type="common">Paecilomyces lilacinus</name>
    <dbReference type="NCBI Taxonomy" id="33203"/>
    <lineage>
        <taxon>Eukaryota</taxon>
        <taxon>Fungi</taxon>
        <taxon>Dikarya</taxon>
        <taxon>Ascomycota</taxon>
        <taxon>Pezizomycotina</taxon>
        <taxon>Sordariomycetes</taxon>
        <taxon>Hypocreomycetidae</taxon>
        <taxon>Hypocreales</taxon>
        <taxon>Ophiocordycipitaceae</taxon>
        <taxon>Purpureocillium</taxon>
    </lineage>
</organism>